<proteinExistence type="predicted"/>
<dbReference type="InParanoid" id="Q8MQE5"/>
<dbReference type="WormBase" id="C08B6.11">
    <property type="protein sequence ID" value="CE45392"/>
    <property type="gene ID" value="WBGene00007431"/>
</dbReference>
<dbReference type="Bgee" id="WBGene00007431">
    <property type="expression patterns" value="Expressed in adult organism and 2 other cell types or tissues"/>
</dbReference>
<feature type="transmembrane region" description="Helical" evidence="1">
    <location>
        <begin position="353"/>
        <end position="372"/>
    </location>
</feature>
<evidence type="ECO:0000313" key="4">
    <source>
        <dbReference type="Proteomes" id="UP000001940"/>
    </source>
</evidence>
<organism evidence="3 4">
    <name type="scientific">Caenorhabditis elegans</name>
    <dbReference type="NCBI Taxonomy" id="6239"/>
    <lineage>
        <taxon>Eukaryota</taxon>
        <taxon>Metazoa</taxon>
        <taxon>Ecdysozoa</taxon>
        <taxon>Nematoda</taxon>
        <taxon>Chromadorea</taxon>
        <taxon>Rhabditida</taxon>
        <taxon>Rhabditina</taxon>
        <taxon>Rhabditomorpha</taxon>
        <taxon>Rhabditoidea</taxon>
        <taxon>Rhabditidae</taxon>
        <taxon>Peloderinae</taxon>
        <taxon>Caenorhabditis</taxon>
    </lineage>
</organism>
<dbReference type="PaxDb" id="6239-C08B6.11"/>
<protein>
    <submittedName>
        <fullName evidence="3">Uncharacterized protein</fullName>
    </submittedName>
</protein>
<dbReference type="OMA" id="SKSIINW"/>
<feature type="signal peptide" evidence="2">
    <location>
        <begin position="1"/>
        <end position="22"/>
    </location>
</feature>
<gene>
    <name evidence="3 5" type="ORF">C08B6.11</name>
    <name evidence="3" type="ORF">CELE_C08B6.11</name>
</gene>
<dbReference type="KEGG" id="cel:CELE_C08B6.11"/>
<name>Q8MQE5_CAEEL</name>
<dbReference type="AlphaFoldDB" id="Q8MQE5"/>
<feature type="chain" id="PRO_5004310848" evidence="2">
    <location>
        <begin position="23"/>
        <end position="527"/>
    </location>
</feature>
<dbReference type="RefSeq" id="NP_001379307.1">
    <property type="nucleotide sequence ID" value="NM_001392588.1"/>
</dbReference>
<keyword evidence="1" id="KW-0472">Membrane</keyword>
<sequence>MQNYVLQLLLVFAFFIIIKSSGIHGDLKELRVWCWEDYVQVKLCISKYEKCLMSKTFGCVEEFASCTNEKEREVQSILCDKFLQNVTESVRQNEPEYRNELKKKSELNATNVNPEVCNVSILNIQDASANQLPLHLFQFCHCSKQLENIQEYKMILENAVADSTELNNLAPIKSWYGGFKNFRCWKEVDRHFAFNLCGKISAFKINYEWARYADCLEKSKQLNCDTIFYDELETIAEKSETRLNCLNYYKMVQKYLPKNALLFEYKTIDFMTSGDFYNMKFEDDKLYIISNADDVTRRKCFPVKRAISVCRHTYNYCEQNNLSKCGEWIIDCLVESNNVAPECIEIHIPSNNFLLPFLLLCGFAILGYICCCSNRIWRLLIKLCVCLAELFDSMKVRIDKKSEEVRIISIHNNIEENPVEIELLPEHNNNYNGEPENNSSNTNNEVNELLEVVRDEMKPKLRSSFIRMIKSFWKMNFSLLRLLFYFAIKSRWSIVFLIFFIAFPLICIFITLYFYFYVMPYIGLKNE</sequence>
<dbReference type="eggNOG" id="ENOG502THIK">
    <property type="taxonomic scope" value="Eukaryota"/>
</dbReference>
<keyword evidence="2" id="KW-0732">Signal</keyword>
<evidence type="ECO:0000256" key="1">
    <source>
        <dbReference type="SAM" id="Phobius"/>
    </source>
</evidence>
<dbReference type="AGR" id="WB:WBGene00007431"/>
<dbReference type="CTD" id="182388"/>
<keyword evidence="1" id="KW-0812">Transmembrane</keyword>
<reference evidence="3 4" key="1">
    <citation type="journal article" date="1998" name="Science">
        <title>Genome sequence of the nematode C. elegans: a platform for investigating biology.</title>
        <authorList>
            <consortium name="The C. elegans sequencing consortium"/>
            <person name="Sulson J.E."/>
            <person name="Waterston R."/>
        </authorList>
    </citation>
    <scope>NUCLEOTIDE SEQUENCE [LARGE SCALE GENOMIC DNA]</scope>
    <source>
        <strain evidence="3 4">Bristol N2</strain>
    </source>
</reference>
<keyword evidence="1" id="KW-1133">Transmembrane helix</keyword>
<evidence type="ECO:0000313" key="3">
    <source>
        <dbReference type="EMBL" id="CAD44097.2"/>
    </source>
</evidence>
<evidence type="ECO:0000313" key="5">
    <source>
        <dbReference type="WormBase" id="C08B6.11"/>
    </source>
</evidence>
<dbReference type="OrthoDB" id="5875658at2759"/>
<dbReference type="EMBL" id="BX284605">
    <property type="protein sequence ID" value="CAD44097.2"/>
    <property type="molecule type" value="Genomic_DNA"/>
</dbReference>
<dbReference type="SMR" id="Q8MQE5"/>
<accession>Q8MQE5</accession>
<dbReference type="FunCoup" id="Q8MQE5">
    <property type="interactions" value="811"/>
</dbReference>
<keyword evidence="4" id="KW-1185">Reference proteome</keyword>
<feature type="transmembrane region" description="Helical" evidence="1">
    <location>
        <begin position="494"/>
        <end position="518"/>
    </location>
</feature>
<dbReference type="UCSC" id="C08B6.11">
    <property type="organism name" value="c. elegans"/>
</dbReference>
<evidence type="ECO:0000256" key="2">
    <source>
        <dbReference type="SAM" id="SignalP"/>
    </source>
</evidence>
<dbReference type="GeneID" id="182388"/>
<dbReference type="HOGENOM" id="CLU_034778_0_0_1"/>
<dbReference type="Proteomes" id="UP000001940">
    <property type="component" value="Chromosome V"/>
</dbReference>